<protein>
    <recommendedName>
        <fullName evidence="1">DUF1618 domain-containing protein</fullName>
    </recommendedName>
</protein>
<dbReference type="PANTHER" id="PTHR33086:SF93">
    <property type="entry name" value="DUF1618 DOMAIN-CONTAINING PROTEIN"/>
    <property type="match status" value="1"/>
</dbReference>
<comment type="caution">
    <text evidence="2">The sequence shown here is derived from an EMBL/GenBank/DDBJ whole genome shotgun (WGS) entry which is preliminary data.</text>
</comment>
<reference evidence="2" key="1">
    <citation type="journal article" date="2019" name="BMC Genomics">
        <title>A new reference genome for Sorghum bicolor reveals high levels of sequence similarity between sweet and grain genotypes: implications for the genetics of sugar metabolism.</title>
        <authorList>
            <person name="Cooper E.A."/>
            <person name="Brenton Z.W."/>
            <person name="Flinn B.S."/>
            <person name="Jenkins J."/>
            <person name="Shu S."/>
            <person name="Flowers D."/>
            <person name="Luo F."/>
            <person name="Wang Y."/>
            <person name="Xia P."/>
            <person name="Barry K."/>
            <person name="Daum C."/>
            <person name="Lipzen A."/>
            <person name="Yoshinaga Y."/>
            <person name="Schmutz J."/>
            <person name="Saski C."/>
            <person name="Vermerris W."/>
            <person name="Kresovich S."/>
        </authorList>
    </citation>
    <scope>NUCLEOTIDE SEQUENCE</scope>
</reference>
<dbReference type="PANTHER" id="PTHR33086">
    <property type="entry name" value="OS05G0468200 PROTEIN-RELATED"/>
    <property type="match status" value="1"/>
</dbReference>
<dbReference type="EMBL" id="CM027683">
    <property type="protein sequence ID" value="KAG0535569.1"/>
    <property type="molecule type" value="Genomic_DNA"/>
</dbReference>
<reference evidence="2" key="2">
    <citation type="submission" date="2020-10" db="EMBL/GenBank/DDBJ databases">
        <authorList>
            <person name="Cooper E.A."/>
            <person name="Brenton Z.W."/>
            <person name="Flinn B.S."/>
            <person name="Jenkins J."/>
            <person name="Shu S."/>
            <person name="Flowers D."/>
            <person name="Luo F."/>
            <person name="Wang Y."/>
            <person name="Xia P."/>
            <person name="Barry K."/>
            <person name="Daum C."/>
            <person name="Lipzen A."/>
            <person name="Yoshinaga Y."/>
            <person name="Schmutz J."/>
            <person name="Saski C."/>
            <person name="Vermerris W."/>
            <person name="Kresovich S."/>
        </authorList>
    </citation>
    <scope>NUCLEOTIDE SEQUENCE</scope>
</reference>
<sequence>MAPAACVLLDRTVAFRSHPQETEPFDLGEKIAKGGVQQVTVGASTSTSTAELLLASIATYLLSMTPDLEEVVEPPDVSRLTMQRPLASAPIANHGWQLRDGTVAAAADKNLVVLSSGSYRPAYSYNRWYLLLDLDAAADASASCLSSIPAIHYEYADSYSSAGYGTVIMTTTTTREGGGGGASFVLAELLWDFHRRGGLPALGMLCVWQSWLCSWVYKRGELPAEVLQTWRIHMSFPVETRSRRLFCWVDLLHGLLLCDPGRQCEVDSSDSLDMCFVPLPQWLLRLPHHGEGGRRRDVARYLTLDLDNNPSNNNDPASSWMAETKLLLEDLCWADETTTFISNKKDVVPRKITPPLLFPILSTVEHMTSSTSSFR</sequence>
<evidence type="ECO:0000313" key="3">
    <source>
        <dbReference type="Proteomes" id="UP000807115"/>
    </source>
</evidence>
<name>A0A921UL55_SORBI</name>
<accession>A0A921UL55</accession>
<dbReference type="Proteomes" id="UP000807115">
    <property type="component" value="Chromosome 4"/>
</dbReference>
<feature type="domain" description="DUF1618" evidence="1">
    <location>
        <begin position="248"/>
        <end position="362"/>
    </location>
</feature>
<feature type="non-terminal residue" evidence="2">
    <location>
        <position position="375"/>
    </location>
</feature>
<evidence type="ECO:0000259" key="1">
    <source>
        <dbReference type="Pfam" id="PF07762"/>
    </source>
</evidence>
<evidence type="ECO:0000313" key="2">
    <source>
        <dbReference type="EMBL" id="KAG0535569.1"/>
    </source>
</evidence>
<dbReference type="Pfam" id="PF07762">
    <property type="entry name" value="DUF1618"/>
    <property type="match status" value="1"/>
</dbReference>
<dbReference type="AlphaFoldDB" id="A0A921UL55"/>
<proteinExistence type="predicted"/>
<organism evidence="2 3">
    <name type="scientific">Sorghum bicolor</name>
    <name type="common">Sorghum</name>
    <name type="synonym">Sorghum vulgare</name>
    <dbReference type="NCBI Taxonomy" id="4558"/>
    <lineage>
        <taxon>Eukaryota</taxon>
        <taxon>Viridiplantae</taxon>
        <taxon>Streptophyta</taxon>
        <taxon>Embryophyta</taxon>
        <taxon>Tracheophyta</taxon>
        <taxon>Spermatophyta</taxon>
        <taxon>Magnoliopsida</taxon>
        <taxon>Liliopsida</taxon>
        <taxon>Poales</taxon>
        <taxon>Poaceae</taxon>
        <taxon>PACMAD clade</taxon>
        <taxon>Panicoideae</taxon>
        <taxon>Andropogonodae</taxon>
        <taxon>Andropogoneae</taxon>
        <taxon>Sorghinae</taxon>
        <taxon>Sorghum</taxon>
    </lineage>
</organism>
<dbReference type="InterPro" id="IPR011676">
    <property type="entry name" value="DUF1618"/>
</dbReference>
<gene>
    <name evidence="2" type="ORF">BDA96_04G377200</name>
</gene>